<evidence type="ECO:0000313" key="1">
    <source>
        <dbReference type="EMBL" id="CAB4163662.1"/>
    </source>
</evidence>
<accession>A0A6J5NXX8</accession>
<sequence length="70" mass="7859">MARVKAKVVCFIDNSIRNEGDVFEYNGPKNTNVEIIDGTEFEKTEVKVDDTPVAKQKWTPKNKTVASQAD</sequence>
<dbReference type="EMBL" id="LR797100">
    <property type="protein sequence ID" value="CAB4186528.1"/>
    <property type="molecule type" value="Genomic_DNA"/>
</dbReference>
<proteinExistence type="predicted"/>
<reference evidence="1" key="1">
    <citation type="submission" date="2020-04" db="EMBL/GenBank/DDBJ databases">
        <authorList>
            <person name="Chiriac C."/>
            <person name="Salcher M."/>
            <person name="Ghai R."/>
            <person name="Kavagutti S V."/>
        </authorList>
    </citation>
    <scope>NUCLEOTIDE SEQUENCE</scope>
</reference>
<name>A0A6J5NXX8_9CAUD</name>
<protein>
    <submittedName>
        <fullName evidence="1">Uncharacterized protein</fullName>
    </submittedName>
</protein>
<evidence type="ECO:0000313" key="2">
    <source>
        <dbReference type="EMBL" id="CAB4186528.1"/>
    </source>
</evidence>
<organism evidence="1">
    <name type="scientific">uncultured Caudovirales phage</name>
    <dbReference type="NCBI Taxonomy" id="2100421"/>
    <lineage>
        <taxon>Viruses</taxon>
        <taxon>Duplodnaviria</taxon>
        <taxon>Heunggongvirae</taxon>
        <taxon>Uroviricota</taxon>
        <taxon>Caudoviricetes</taxon>
        <taxon>Peduoviridae</taxon>
        <taxon>Maltschvirus</taxon>
        <taxon>Maltschvirus maltsch</taxon>
    </lineage>
</organism>
<gene>
    <name evidence="2" type="ORF">UFOVP1148_24</name>
    <name evidence="1" type="ORF">UFOVP809_43</name>
</gene>
<dbReference type="EMBL" id="LR796745">
    <property type="protein sequence ID" value="CAB4163662.1"/>
    <property type="molecule type" value="Genomic_DNA"/>
</dbReference>